<comment type="caution">
    <text evidence="4">The sequence shown here is derived from an EMBL/GenBank/DDBJ whole genome shotgun (WGS) entry which is preliminary data.</text>
</comment>
<gene>
    <name evidence="4" type="ORF">H9L42_08755</name>
</gene>
<accession>A0A923SQR6</accession>
<keyword evidence="2" id="KW-0812">Transmembrane</keyword>
<feature type="transmembrane region" description="Helical" evidence="2">
    <location>
        <begin position="12"/>
        <end position="35"/>
    </location>
</feature>
<evidence type="ECO:0000256" key="2">
    <source>
        <dbReference type="SAM" id="Phobius"/>
    </source>
</evidence>
<feature type="transmembrane region" description="Helical" evidence="2">
    <location>
        <begin position="41"/>
        <end position="60"/>
    </location>
</feature>
<organism evidence="4 5">
    <name type="scientific">Zhenpiania hominis</name>
    <dbReference type="NCBI Taxonomy" id="2763644"/>
    <lineage>
        <taxon>Bacteria</taxon>
        <taxon>Bacillati</taxon>
        <taxon>Bacillota</taxon>
        <taxon>Clostridia</taxon>
        <taxon>Peptostreptococcales</taxon>
        <taxon>Anaerovoracaceae</taxon>
        <taxon>Zhenpiania</taxon>
    </lineage>
</organism>
<evidence type="ECO:0000313" key="4">
    <source>
        <dbReference type="EMBL" id="MBC6679917.1"/>
    </source>
</evidence>
<keyword evidence="1" id="KW-0479">Metal-binding</keyword>
<keyword evidence="2" id="KW-1133">Transmembrane helix</keyword>
<dbReference type="Proteomes" id="UP000602647">
    <property type="component" value="Unassembled WGS sequence"/>
</dbReference>
<feature type="domain" description="SWIM-type" evidence="3">
    <location>
        <begin position="110"/>
        <end position="142"/>
    </location>
</feature>
<evidence type="ECO:0000256" key="1">
    <source>
        <dbReference type="PROSITE-ProRule" id="PRU00325"/>
    </source>
</evidence>
<keyword evidence="5" id="KW-1185">Reference proteome</keyword>
<dbReference type="RefSeq" id="WP_187303023.1">
    <property type="nucleotide sequence ID" value="NZ_JACRYT010000008.1"/>
</dbReference>
<dbReference type="GO" id="GO:0008270">
    <property type="term" value="F:zinc ion binding"/>
    <property type="evidence" value="ECO:0007669"/>
    <property type="project" value="UniProtKB-KW"/>
</dbReference>
<dbReference type="InterPro" id="IPR007527">
    <property type="entry name" value="Znf_SWIM"/>
</dbReference>
<protein>
    <recommendedName>
        <fullName evidence="3">SWIM-type domain-containing protein</fullName>
    </recommendedName>
</protein>
<keyword evidence="2" id="KW-0472">Membrane</keyword>
<dbReference type="AlphaFoldDB" id="A0A923SQR6"/>
<dbReference type="PROSITE" id="PS50966">
    <property type="entry name" value="ZF_SWIM"/>
    <property type="match status" value="1"/>
</dbReference>
<dbReference type="EMBL" id="JACRYT010000008">
    <property type="protein sequence ID" value="MBC6679917.1"/>
    <property type="molecule type" value="Genomic_DNA"/>
</dbReference>
<reference evidence="4" key="1">
    <citation type="submission" date="2020-08" db="EMBL/GenBank/DDBJ databases">
        <title>Genome public.</title>
        <authorList>
            <person name="Liu C."/>
            <person name="Sun Q."/>
        </authorList>
    </citation>
    <scope>NUCLEOTIDE SEQUENCE</scope>
    <source>
        <strain evidence="4">BX12</strain>
    </source>
</reference>
<sequence length="168" mass="19974">MNFYISKFRYKLAFAFLAGIVIMIVNGLIMGMPFLAIFKQYGIVFLVLAAMGVYLWYPAFKYRRTDSKTLWQRWGYLGRKKERKEFEDFHFQYVHKKTRYAMTKEPDKGYRTMTTLEGCNCVEFRKNHAPCVHMCKLADILGLYETSEQKATNNDEEKSEKEEKVCYQ</sequence>
<evidence type="ECO:0000259" key="3">
    <source>
        <dbReference type="PROSITE" id="PS50966"/>
    </source>
</evidence>
<keyword evidence="1" id="KW-0863">Zinc-finger</keyword>
<evidence type="ECO:0000313" key="5">
    <source>
        <dbReference type="Proteomes" id="UP000602647"/>
    </source>
</evidence>
<name>A0A923SQR6_9FIRM</name>
<keyword evidence="1" id="KW-0862">Zinc</keyword>
<proteinExistence type="predicted"/>